<evidence type="ECO:0000259" key="4">
    <source>
        <dbReference type="Pfam" id="PF25954"/>
    </source>
</evidence>
<evidence type="ECO:0000256" key="1">
    <source>
        <dbReference type="ARBA" id="ARBA00009477"/>
    </source>
</evidence>
<keyword evidence="2" id="KW-0175">Coiled coil</keyword>
<feature type="coiled-coil region" evidence="2">
    <location>
        <begin position="113"/>
        <end position="140"/>
    </location>
</feature>
<feature type="chain" id="PRO_5047229933" evidence="3">
    <location>
        <begin position="24"/>
        <end position="366"/>
    </location>
</feature>
<evidence type="ECO:0000256" key="2">
    <source>
        <dbReference type="SAM" id="Coils"/>
    </source>
</evidence>
<dbReference type="Gene3D" id="1.10.287.470">
    <property type="entry name" value="Helix hairpin bin"/>
    <property type="match status" value="1"/>
</dbReference>
<dbReference type="NCBIfam" id="TIGR01730">
    <property type="entry name" value="RND_mfp"/>
    <property type="match status" value="1"/>
</dbReference>
<dbReference type="InterPro" id="IPR006143">
    <property type="entry name" value="RND_pump_MFP"/>
</dbReference>
<dbReference type="InterPro" id="IPR058637">
    <property type="entry name" value="YknX-like_C"/>
</dbReference>
<dbReference type="Pfam" id="PF25989">
    <property type="entry name" value="YknX_C"/>
    <property type="match status" value="1"/>
</dbReference>
<dbReference type="Gene3D" id="2.40.30.170">
    <property type="match status" value="1"/>
</dbReference>
<dbReference type="Gene3D" id="2.40.50.100">
    <property type="match status" value="1"/>
</dbReference>
<evidence type="ECO:0000256" key="3">
    <source>
        <dbReference type="SAM" id="SignalP"/>
    </source>
</evidence>
<keyword evidence="3" id="KW-0732">Signal</keyword>
<dbReference type="EMBL" id="JABRWJ010000001">
    <property type="protein sequence ID" value="NRF65986.1"/>
    <property type="molecule type" value="Genomic_DNA"/>
</dbReference>
<comment type="similarity">
    <text evidence="1">Belongs to the membrane fusion protein (MFP) (TC 8.A.1) family.</text>
</comment>
<feature type="signal peptide" evidence="3">
    <location>
        <begin position="1"/>
        <end position="23"/>
    </location>
</feature>
<dbReference type="SUPFAM" id="SSF111369">
    <property type="entry name" value="HlyD-like secretion proteins"/>
    <property type="match status" value="1"/>
</dbReference>
<proteinExistence type="inferred from homology"/>
<feature type="domain" description="YknX-like C-terminal permuted SH3-like" evidence="5">
    <location>
        <begin position="295"/>
        <end position="364"/>
    </location>
</feature>
<sequence>MIHDSRRLLILLAALFAAPVAVAQGAAAATPSPNATSAPGRPALTVQAITPQRSDWPLKLAAAGTVGAWQEAVISVEAAAGFRLVEVLVQVGERVKRGQLLARLSTDWLTAEVAATRASVKEAEALLAEATANADRARALQPTGVLSLQQTTQILTAEQTAKARLEALRARVKADEVRLAQTRIVAPDDGVISARLATEGAMAQPGQELFRLIRRERLEWRAEVPAGDLARLKPGVPALVTTPSGQSLKGSVRMVAPTVDPLTRNGLVYVDLAPGSDARPGMFVRGEFAFGSAPGLTLPQTAVLLRDGFSYVHRLGPDNRVALTKVAVGRRVGDRIEITNGITPEARVVSSGGAFLADGDLVKVVQ</sequence>
<dbReference type="Gene3D" id="2.40.420.20">
    <property type="match status" value="1"/>
</dbReference>
<protein>
    <submittedName>
        <fullName evidence="6">Efflux RND transporter periplasmic adaptor subunit</fullName>
    </submittedName>
</protein>
<feature type="domain" description="CusB-like beta-barrel" evidence="4">
    <location>
        <begin position="222"/>
        <end position="288"/>
    </location>
</feature>
<comment type="caution">
    <text evidence="6">The sequence shown here is derived from an EMBL/GenBank/DDBJ whole genome shotgun (WGS) entry which is preliminary data.</text>
</comment>
<dbReference type="Pfam" id="PF25954">
    <property type="entry name" value="Beta-barrel_RND_2"/>
    <property type="match status" value="1"/>
</dbReference>
<dbReference type="PANTHER" id="PTHR30469:SF15">
    <property type="entry name" value="HLYD FAMILY OF SECRETION PROTEINS"/>
    <property type="match status" value="1"/>
</dbReference>
<name>A0ABX2EBM1_9BURK</name>
<dbReference type="PANTHER" id="PTHR30469">
    <property type="entry name" value="MULTIDRUG RESISTANCE PROTEIN MDTA"/>
    <property type="match status" value="1"/>
</dbReference>
<reference evidence="6 7" key="1">
    <citation type="submission" date="2020-05" db="EMBL/GenBank/DDBJ databases">
        <title>Aquincola sp. isolate from soil.</title>
        <authorList>
            <person name="Han J."/>
            <person name="Kim D.-U."/>
        </authorList>
    </citation>
    <scope>NUCLEOTIDE SEQUENCE [LARGE SCALE GENOMIC DNA]</scope>
    <source>
        <strain evidence="6 7">S2</strain>
    </source>
</reference>
<evidence type="ECO:0000313" key="7">
    <source>
        <dbReference type="Proteomes" id="UP000737171"/>
    </source>
</evidence>
<evidence type="ECO:0000313" key="6">
    <source>
        <dbReference type="EMBL" id="NRF65986.1"/>
    </source>
</evidence>
<dbReference type="Proteomes" id="UP000737171">
    <property type="component" value="Unassembled WGS sequence"/>
</dbReference>
<gene>
    <name evidence="6" type="ORF">HLB44_03185</name>
</gene>
<accession>A0ABX2EBM1</accession>
<dbReference type="InterPro" id="IPR058792">
    <property type="entry name" value="Beta-barrel_RND_2"/>
</dbReference>
<evidence type="ECO:0000259" key="5">
    <source>
        <dbReference type="Pfam" id="PF25989"/>
    </source>
</evidence>
<dbReference type="RefSeq" id="WP_173120511.1">
    <property type="nucleotide sequence ID" value="NZ_JABRWJ010000001.1"/>
</dbReference>
<keyword evidence="7" id="KW-1185">Reference proteome</keyword>
<organism evidence="6 7">
    <name type="scientific">Pseudaquabacterium terrae</name>
    <dbReference type="NCBI Taxonomy" id="2732868"/>
    <lineage>
        <taxon>Bacteria</taxon>
        <taxon>Pseudomonadati</taxon>
        <taxon>Pseudomonadota</taxon>
        <taxon>Betaproteobacteria</taxon>
        <taxon>Burkholderiales</taxon>
        <taxon>Sphaerotilaceae</taxon>
        <taxon>Pseudaquabacterium</taxon>
    </lineage>
</organism>